<proteinExistence type="predicted"/>
<dbReference type="OrthoDB" id="7873197at2"/>
<organism evidence="1 2">
    <name type="scientific">Oceanicola granulosus (strain ATCC BAA-861 / DSM 15982 / KCTC 12143 / HTCC2516)</name>
    <dbReference type="NCBI Taxonomy" id="314256"/>
    <lineage>
        <taxon>Bacteria</taxon>
        <taxon>Pseudomonadati</taxon>
        <taxon>Pseudomonadota</taxon>
        <taxon>Alphaproteobacteria</taxon>
        <taxon>Rhodobacterales</taxon>
        <taxon>Roseobacteraceae</taxon>
        <taxon>Oceanicola</taxon>
    </lineage>
</organism>
<dbReference type="RefSeq" id="WP_007254389.1">
    <property type="nucleotide sequence ID" value="NZ_CH724107.1"/>
</dbReference>
<dbReference type="STRING" id="314256.OG2516_04306"/>
<comment type="caution">
    <text evidence="1">The sequence shown here is derived from an EMBL/GenBank/DDBJ whole genome shotgun (WGS) entry which is preliminary data.</text>
</comment>
<protein>
    <submittedName>
        <fullName evidence="1">Uncharacterized protein</fullName>
    </submittedName>
</protein>
<sequence>MSRPEPERDPDREAWDLLIHEREQLLRATGETLAEMVERLRGGEGGDFRKMVSKAGDVEFALRKMIEIREKYDDWHAKRGGELTGNRFDADDARADIGRKLDRLRDAGGAGGVS</sequence>
<dbReference type="EMBL" id="AAOT01000060">
    <property type="protein sequence ID" value="EAR49554.1"/>
    <property type="molecule type" value="Genomic_DNA"/>
</dbReference>
<dbReference type="HOGENOM" id="CLU_2234513_0_0_5"/>
<dbReference type="AlphaFoldDB" id="Q2CA58"/>
<dbReference type="Proteomes" id="UP000003635">
    <property type="component" value="Unassembled WGS sequence"/>
</dbReference>
<accession>Q2CA58</accession>
<gene>
    <name evidence="1" type="ORF">OG2516_04306</name>
</gene>
<name>Q2CA58_OCEGH</name>
<keyword evidence="2" id="KW-1185">Reference proteome</keyword>
<reference evidence="1 2" key="1">
    <citation type="journal article" date="2010" name="J. Bacteriol.">
        <title>Genome sequences of Oceanicola granulosus HTCC2516(T) and Oceanicola batsensis HTCC2597(TDelta).</title>
        <authorList>
            <person name="Thrash J.C."/>
            <person name="Cho J.C."/>
            <person name="Vergin K.L."/>
            <person name="Giovannoni S.J."/>
        </authorList>
    </citation>
    <scope>NUCLEOTIDE SEQUENCE [LARGE SCALE GENOMIC DNA]</scope>
    <source>
        <strain evidence="2">ATCC BAA-861 / DSM 15982 / KCTC 12143 / HTCC2516</strain>
    </source>
</reference>
<evidence type="ECO:0000313" key="1">
    <source>
        <dbReference type="EMBL" id="EAR49554.1"/>
    </source>
</evidence>
<evidence type="ECO:0000313" key="2">
    <source>
        <dbReference type="Proteomes" id="UP000003635"/>
    </source>
</evidence>